<dbReference type="Proteomes" id="UP000187464">
    <property type="component" value="Chromosome I"/>
</dbReference>
<dbReference type="Gene3D" id="2.40.160.100">
    <property type="match status" value="1"/>
</dbReference>
<keyword evidence="1" id="KW-0732">Signal</keyword>
<gene>
    <name evidence="3" type="ORF">PSM36_1257</name>
</gene>
<dbReference type="EMBL" id="LT605205">
    <property type="protein sequence ID" value="SCD20081.1"/>
    <property type="molecule type" value="Genomic_DNA"/>
</dbReference>
<protein>
    <submittedName>
        <fullName evidence="3">Alginate export</fullName>
    </submittedName>
</protein>
<feature type="signal peptide" evidence="1">
    <location>
        <begin position="1"/>
        <end position="21"/>
    </location>
</feature>
<evidence type="ECO:0000259" key="2">
    <source>
        <dbReference type="Pfam" id="PF13372"/>
    </source>
</evidence>
<dbReference type="STRING" id="1642647.PSM36_1257"/>
<name>A0A1R3SX36_9BACT</name>
<dbReference type="Pfam" id="PF13372">
    <property type="entry name" value="Alginate_exp"/>
    <property type="match status" value="1"/>
</dbReference>
<sequence>MQKFIAIALLAIFVFPLQMNAQEEEKGGEFSIDINLRPRFEYRNGYSYPRLETDKPSAFISNRARIGANFDNGFLSARIAAQDISVWGQKRQNDNDGARTTMHEAWAQMRHDGFFAKIGRQSLSYDDGRILSESSWTPTGIWHDAVKLGYENPMNTIHLALAYNQSREKTNEGTFYEPVGQPYQNMQMAWYQYRNPTGFTASALFVNLGFETGDPATGNEPANSKKVYMQTMGTNIGYKNNIWNVMGTFYYQTGTNSNDEKVNAYMLALRGRYAFKPQLFLYGGTEFHPGQDPDSEKVTRMDLLYRSNHSFMGSMDYFRGYDYYGVWDKYIGLNWNPWKKLGLDLRYHHFSSQQPIDVDGTNKKVLGSEIDFTFTYPIRKHIMLEGGYSFMLATDAMPIAKDRPGNPDSWQDWAYVSLTINPTIFKSRF</sequence>
<dbReference type="KEGG" id="psac:PSM36_1257"/>
<keyword evidence="4" id="KW-1185">Reference proteome</keyword>
<accession>A0A1R3SX36</accession>
<organism evidence="3 4">
    <name type="scientific">Proteiniphilum saccharofermentans</name>
    <dbReference type="NCBI Taxonomy" id="1642647"/>
    <lineage>
        <taxon>Bacteria</taxon>
        <taxon>Pseudomonadati</taxon>
        <taxon>Bacteroidota</taxon>
        <taxon>Bacteroidia</taxon>
        <taxon>Bacteroidales</taxon>
        <taxon>Dysgonomonadaceae</taxon>
        <taxon>Proteiniphilum</taxon>
    </lineage>
</organism>
<dbReference type="RefSeq" id="WP_076929798.1">
    <property type="nucleotide sequence ID" value="NZ_LT605205.1"/>
</dbReference>
<feature type="domain" description="Alginate export" evidence="2">
    <location>
        <begin position="31"/>
        <end position="399"/>
    </location>
</feature>
<dbReference type="AlphaFoldDB" id="A0A1R3SX36"/>
<reference evidence="3 4" key="1">
    <citation type="submission" date="2016-08" db="EMBL/GenBank/DDBJ databases">
        <authorList>
            <person name="Seilhamer J.J."/>
        </authorList>
    </citation>
    <scope>NUCLEOTIDE SEQUENCE [LARGE SCALE GENOMIC DNA]</scope>
    <source>
        <strain evidence="3">M3/6</strain>
    </source>
</reference>
<evidence type="ECO:0000313" key="4">
    <source>
        <dbReference type="Proteomes" id="UP000187464"/>
    </source>
</evidence>
<evidence type="ECO:0000313" key="3">
    <source>
        <dbReference type="EMBL" id="SCD20081.1"/>
    </source>
</evidence>
<proteinExistence type="predicted"/>
<evidence type="ECO:0000256" key="1">
    <source>
        <dbReference type="SAM" id="SignalP"/>
    </source>
</evidence>
<dbReference type="InterPro" id="IPR053728">
    <property type="entry name" value="Alginate_Permeability_Chnl"/>
</dbReference>
<dbReference type="InterPro" id="IPR025388">
    <property type="entry name" value="Alginate_export_dom"/>
</dbReference>
<feature type="chain" id="PRO_5012616368" evidence="1">
    <location>
        <begin position="22"/>
        <end position="429"/>
    </location>
</feature>